<gene>
    <name evidence="1" type="ORF">ACERLL_08650</name>
</gene>
<evidence type="ECO:0000313" key="2">
    <source>
        <dbReference type="Proteomes" id="UP001575181"/>
    </source>
</evidence>
<organism evidence="1 2">
    <name type="scientific">Thiohalorhabdus methylotrophus</name>
    <dbReference type="NCBI Taxonomy" id="3242694"/>
    <lineage>
        <taxon>Bacteria</taxon>
        <taxon>Pseudomonadati</taxon>
        <taxon>Pseudomonadota</taxon>
        <taxon>Gammaproteobacteria</taxon>
        <taxon>Thiohalorhabdales</taxon>
        <taxon>Thiohalorhabdaceae</taxon>
        <taxon>Thiohalorhabdus</taxon>
    </lineage>
</organism>
<comment type="caution">
    <text evidence="1">The sequence shown here is derived from an EMBL/GenBank/DDBJ whole genome shotgun (WGS) entry which is preliminary data.</text>
</comment>
<protein>
    <submittedName>
        <fullName evidence="1">Uncharacterized protein</fullName>
    </submittedName>
</protein>
<keyword evidence="2" id="KW-1185">Reference proteome</keyword>
<evidence type="ECO:0000313" key="1">
    <source>
        <dbReference type="EMBL" id="MFA9460892.1"/>
    </source>
</evidence>
<dbReference type="Proteomes" id="UP001575181">
    <property type="component" value="Unassembled WGS sequence"/>
</dbReference>
<dbReference type="RefSeq" id="WP_373655676.1">
    <property type="nucleotide sequence ID" value="NZ_JBGUAW010000005.1"/>
</dbReference>
<sequence length="76" mass="8902">MRWIPYQEAMNELFAQQRDRLRRNHEALDDIVWNGYSGLARMTAEELGREYERVFGEAVRIAVDRSSPGDDEEDVA</sequence>
<name>A0ABV4TUA2_9GAMM</name>
<reference evidence="1 2" key="1">
    <citation type="submission" date="2024-08" db="EMBL/GenBank/DDBJ databases">
        <title>Whole-genome sequencing of halo(alkali)philic microorganisms from hypersaline lakes.</title>
        <authorList>
            <person name="Sorokin D.Y."/>
            <person name="Merkel A.Y."/>
            <person name="Messina E."/>
            <person name="Yakimov M."/>
        </authorList>
    </citation>
    <scope>NUCLEOTIDE SEQUENCE [LARGE SCALE GENOMIC DNA]</scope>
    <source>
        <strain evidence="1 2">Cl-TMA</strain>
    </source>
</reference>
<proteinExistence type="predicted"/>
<accession>A0ABV4TUA2</accession>
<dbReference type="EMBL" id="JBGUAW010000005">
    <property type="protein sequence ID" value="MFA9460892.1"/>
    <property type="molecule type" value="Genomic_DNA"/>
</dbReference>